<evidence type="ECO:0000256" key="1">
    <source>
        <dbReference type="SAM" id="MobiDB-lite"/>
    </source>
</evidence>
<gene>
    <name evidence="2" type="ORF">N0B31_15495</name>
</gene>
<dbReference type="KEGG" id="ssai:N0B31_15495"/>
<evidence type="ECO:0000313" key="2">
    <source>
        <dbReference type="EMBL" id="UWM53537.1"/>
    </source>
</evidence>
<evidence type="ECO:0000313" key="3">
    <source>
        <dbReference type="Proteomes" id="UP001057580"/>
    </source>
</evidence>
<keyword evidence="3" id="KW-1185">Reference proteome</keyword>
<proteinExistence type="predicted"/>
<dbReference type="AlphaFoldDB" id="A0A9E7UA07"/>
<name>A0A9E7UA07_9EURY</name>
<dbReference type="RefSeq" id="WP_260592531.1">
    <property type="nucleotide sequence ID" value="NZ_CP104003.1"/>
</dbReference>
<organism evidence="2 3">
    <name type="scientific">Salinirubellus salinus</name>
    <dbReference type="NCBI Taxonomy" id="1364945"/>
    <lineage>
        <taxon>Archaea</taxon>
        <taxon>Methanobacteriati</taxon>
        <taxon>Methanobacteriota</taxon>
        <taxon>Stenosarchaea group</taxon>
        <taxon>Halobacteria</taxon>
        <taxon>Halobacteriales</taxon>
        <taxon>Natronomonadaceae</taxon>
        <taxon>Salinirubellus</taxon>
    </lineage>
</organism>
<dbReference type="InterPro" id="IPR043899">
    <property type="entry name" value="DUF5789"/>
</dbReference>
<sequence>MQFMADVGEKLDAHSYPATTTELIEAYGEMEFDTDDTESLGEVLGRLGEETYQDSEGARLAALSAVGEGAIGRKGYSDRDAPTVGENSEADLLSF</sequence>
<reference evidence="2" key="1">
    <citation type="submission" date="2022-09" db="EMBL/GenBank/DDBJ databases">
        <title>Diverse halophilic archaea isolated from saline environments.</title>
        <authorList>
            <person name="Cui H.-L."/>
        </authorList>
    </citation>
    <scope>NUCLEOTIDE SEQUENCE</scope>
    <source>
        <strain evidence="2">ZS-35-S2</strain>
    </source>
</reference>
<accession>A0A9E7UA07</accession>
<protein>
    <submittedName>
        <fullName evidence="2">DUF2795 domain-containing protein</fullName>
    </submittedName>
</protein>
<dbReference type="GeneID" id="74943855"/>
<feature type="region of interest" description="Disordered" evidence="1">
    <location>
        <begin position="72"/>
        <end position="95"/>
    </location>
</feature>
<dbReference type="Proteomes" id="UP001057580">
    <property type="component" value="Chromosome"/>
</dbReference>
<dbReference type="EMBL" id="CP104003">
    <property type="protein sequence ID" value="UWM53537.1"/>
    <property type="molecule type" value="Genomic_DNA"/>
</dbReference>
<dbReference type="Pfam" id="PF19102">
    <property type="entry name" value="DUF5789"/>
    <property type="match status" value="1"/>
</dbReference>